<evidence type="ECO:0000313" key="3">
    <source>
        <dbReference type="EMBL" id="ERJ19338.1"/>
    </source>
</evidence>
<dbReference type="GO" id="GO:0015562">
    <property type="term" value="F:efflux transmembrane transporter activity"/>
    <property type="evidence" value="ECO:0007669"/>
    <property type="project" value="InterPro"/>
</dbReference>
<keyword evidence="2" id="KW-0812">Transmembrane</keyword>
<dbReference type="InterPro" id="IPR010131">
    <property type="entry name" value="MdtP/NodT-like"/>
</dbReference>
<keyword evidence="2 3" id="KW-0449">Lipoprotein</keyword>
<dbReference type="SUPFAM" id="SSF56954">
    <property type="entry name" value="Outer membrane efflux proteins (OEP)"/>
    <property type="match status" value="1"/>
</dbReference>
<reference evidence="3 4" key="2">
    <citation type="journal article" date="2013" name="PLoS ONE">
        <title>INDIGO - INtegrated Data Warehouse of MIcrobial GenOmes with Examples from the Red Sea Extremophiles.</title>
        <authorList>
            <person name="Alam I."/>
            <person name="Antunes A."/>
            <person name="Kamau A.A."/>
            <person name="Ba Alawi W."/>
            <person name="Kalkatawi M."/>
            <person name="Stingl U."/>
            <person name="Bajic V.B."/>
        </authorList>
    </citation>
    <scope>NUCLEOTIDE SEQUENCE [LARGE SCALE GENOMIC DNA]</scope>
    <source>
        <strain evidence="3 4">E1L3A</strain>
    </source>
</reference>
<dbReference type="PANTHER" id="PTHR30203">
    <property type="entry name" value="OUTER MEMBRANE CATION EFFLUX PROTEIN"/>
    <property type="match status" value="1"/>
</dbReference>
<dbReference type="STRING" id="1033802.SSPSH_001712"/>
<comment type="caution">
    <text evidence="3">The sequence shown here is derived from an EMBL/GenBank/DDBJ whole genome shotgun (WGS) entry which is preliminary data.</text>
</comment>
<dbReference type="eggNOG" id="COG1538">
    <property type="taxonomic scope" value="Bacteria"/>
</dbReference>
<comment type="subcellular location">
    <subcellularLocation>
        <location evidence="2">Cell outer membrane</location>
        <topology evidence="2">Lipid-anchor</topology>
    </subcellularLocation>
</comment>
<keyword evidence="4" id="KW-1185">Reference proteome</keyword>
<dbReference type="InterPro" id="IPR003423">
    <property type="entry name" value="OMP_efflux"/>
</dbReference>
<evidence type="ECO:0000256" key="1">
    <source>
        <dbReference type="ARBA" id="ARBA00007613"/>
    </source>
</evidence>
<name>U2FYX5_9GAMM</name>
<comment type="similarity">
    <text evidence="1 2">Belongs to the outer membrane factor (OMF) (TC 1.B.17) family.</text>
</comment>
<dbReference type="Pfam" id="PF02321">
    <property type="entry name" value="OEP"/>
    <property type="match status" value="2"/>
</dbReference>
<keyword evidence="2" id="KW-0472">Membrane</keyword>
<reference evidence="3 4" key="1">
    <citation type="journal article" date="2011" name="J. Bacteriol.">
        <title>Genome sequence of Salinisphaera shabanensis, a gammaproteobacterium from the harsh, variable environment of the brine-seawater interface of the Shaban Deep in the Red Sea.</title>
        <authorList>
            <person name="Antunes A."/>
            <person name="Alam I."/>
            <person name="Bajic V.B."/>
            <person name="Stingl U."/>
        </authorList>
    </citation>
    <scope>NUCLEOTIDE SEQUENCE [LARGE SCALE GENOMIC DNA]</scope>
    <source>
        <strain evidence="3 4">E1L3A</strain>
    </source>
</reference>
<dbReference type="GO" id="GO:0009279">
    <property type="term" value="C:cell outer membrane"/>
    <property type="evidence" value="ECO:0007669"/>
    <property type="project" value="UniProtKB-SubCell"/>
</dbReference>
<evidence type="ECO:0000256" key="2">
    <source>
        <dbReference type="RuleBase" id="RU362097"/>
    </source>
</evidence>
<dbReference type="EMBL" id="AFNV02000010">
    <property type="protein sequence ID" value="ERJ19338.1"/>
    <property type="molecule type" value="Genomic_DNA"/>
</dbReference>
<accession>U2FYX5</accession>
<dbReference type="Gene3D" id="2.20.200.10">
    <property type="entry name" value="Outer membrane efflux proteins (OEP)"/>
    <property type="match status" value="1"/>
</dbReference>
<keyword evidence="2" id="KW-1134">Transmembrane beta strand</keyword>
<gene>
    <name evidence="3" type="ORF">SSPSH_001712</name>
</gene>
<keyword evidence="2" id="KW-0564">Palmitate</keyword>
<dbReference type="RefSeq" id="WP_006913975.1">
    <property type="nucleotide sequence ID" value="NZ_AFNV02000010.1"/>
</dbReference>
<organism evidence="3 4">
    <name type="scientific">Salinisphaera shabanensis E1L3A</name>
    <dbReference type="NCBI Taxonomy" id="1033802"/>
    <lineage>
        <taxon>Bacteria</taxon>
        <taxon>Pseudomonadati</taxon>
        <taxon>Pseudomonadota</taxon>
        <taxon>Gammaproteobacteria</taxon>
        <taxon>Salinisphaerales</taxon>
        <taxon>Salinisphaeraceae</taxon>
        <taxon>Salinisphaera</taxon>
    </lineage>
</organism>
<dbReference type="NCBIfam" id="TIGR01845">
    <property type="entry name" value="outer_NodT"/>
    <property type="match status" value="1"/>
</dbReference>
<dbReference type="OrthoDB" id="9770517at2"/>
<proteinExistence type="inferred from homology"/>
<sequence>MPPTPILWIGARVWRAGALAGLAGLLLIGGCAVGPDYARPDAPDDQAYKVDGVTAGSISDDDDTPLDAQMFERAGAVRADWYRVFESERLDALIKRALTDSPTLAAGRARLKSAQEAVTAGKAALLPQVDASAGVSRQRASGIELGIDDPSFINTFNLYQGRVSASYDLDIFGKTRRQIEQTQARLDFARFEVLNTYVTLINNIVATAIAEAGLNAAIDTTQQIIDSQQRTLDIVAKQVEYGVAIDADASQIRTRLARTRASLEPLRKQRTIAVNRLAVLTGAPPGQFEDPQFHIDELTLPATLPVSVPSALVRQRPDILAAEAMVHAASAQIGIADASLLPNFSIGASYSREGLSLGDLSDPITALWQIGASASAPLFAGGRLRARKRAARDEYVATLADYRATALTAFGEVSNSLRSLESDARALHAQQTAAAQAQRNLDTVRARVRNGSASYISLYTAEEQYQDTLLDVTDARVTRYRDSAELFRALGGGWWNANDPLAMTDAAQAALSD</sequence>
<dbReference type="PANTHER" id="PTHR30203:SF33">
    <property type="entry name" value="BLR4455 PROTEIN"/>
    <property type="match status" value="1"/>
</dbReference>
<dbReference type="Proteomes" id="UP000006242">
    <property type="component" value="Unassembled WGS sequence"/>
</dbReference>
<dbReference type="Gene3D" id="1.20.1600.10">
    <property type="entry name" value="Outer membrane efflux proteins (OEP)"/>
    <property type="match status" value="1"/>
</dbReference>
<protein>
    <submittedName>
        <fullName evidence="3">ABC efflux system outer membrane lipoprotein NodT</fullName>
    </submittedName>
</protein>
<evidence type="ECO:0000313" key="4">
    <source>
        <dbReference type="Proteomes" id="UP000006242"/>
    </source>
</evidence>
<dbReference type="AlphaFoldDB" id="U2FYX5"/>